<reference evidence="2" key="1">
    <citation type="journal article" date="2020" name="Nature">
        <title>Giant virus diversity and host interactions through global metagenomics.</title>
        <authorList>
            <person name="Schulz F."/>
            <person name="Roux S."/>
            <person name="Paez-Espino D."/>
            <person name="Jungbluth S."/>
            <person name="Walsh D.A."/>
            <person name="Denef V.J."/>
            <person name="McMahon K.D."/>
            <person name="Konstantinidis K.T."/>
            <person name="Eloe-Fadrosh E.A."/>
            <person name="Kyrpides N.C."/>
            <person name="Woyke T."/>
        </authorList>
    </citation>
    <scope>NUCLEOTIDE SEQUENCE</scope>
    <source>
        <strain evidence="2">GVMAG-M-3300023184-186</strain>
    </source>
</reference>
<protein>
    <submittedName>
        <fullName evidence="2">Uncharacterized protein</fullName>
    </submittedName>
</protein>
<dbReference type="EMBL" id="MN740065">
    <property type="protein sequence ID" value="QHT86211.1"/>
    <property type="molecule type" value="Genomic_DNA"/>
</dbReference>
<feature type="coiled-coil region" evidence="1">
    <location>
        <begin position="203"/>
        <end position="294"/>
    </location>
</feature>
<name>A0A6C0HZM9_9ZZZZ</name>
<dbReference type="AlphaFoldDB" id="A0A6C0HZM9"/>
<keyword evidence="1" id="KW-0175">Coiled coil</keyword>
<evidence type="ECO:0000256" key="1">
    <source>
        <dbReference type="SAM" id="Coils"/>
    </source>
</evidence>
<accession>A0A6C0HZM9</accession>
<proteinExistence type="predicted"/>
<sequence>MSTSEGLKEIKELQKKYNAIVIENEQFHSIIADFKQFVAALISNQLTSHLVVEEQAKLRRCEIVRDEQIEEIAHLRKEVEIAHKLFISKKEIMNFHKKELASRDEIIASQAAQIASQAAKIASQAAQIASQAAQIEKLNNMHISSQRDIEYMQNERKSMQQERKEKVDELYTIISDMQQERKEKVDELYTIIADMQQERKEKVDELYTIIADMEEERDQVQEQYDKLRAQHNQVKIECDQVQEQYNQLQSTIGQYIKQIARLKTNYLWTIIYTNTELKEQRAKIKEQRSKIKEQG</sequence>
<evidence type="ECO:0000313" key="2">
    <source>
        <dbReference type="EMBL" id="QHT86211.1"/>
    </source>
</evidence>
<organism evidence="2">
    <name type="scientific">viral metagenome</name>
    <dbReference type="NCBI Taxonomy" id="1070528"/>
    <lineage>
        <taxon>unclassified sequences</taxon>
        <taxon>metagenomes</taxon>
        <taxon>organismal metagenomes</taxon>
    </lineage>
</organism>